<reference evidence="3" key="2">
    <citation type="submission" date="2015-01" db="EMBL/GenBank/DDBJ databases">
        <title>Evolutionary Origins and Diversification of the Mycorrhizal Mutualists.</title>
        <authorList>
            <consortium name="DOE Joint Genome Institute"/>
            <consortium name="Mycorrhizal Genomics Consortium"/>
            <person name="Kohler A."/>
            <person name="Kuo A."/>
            <person name="Nagy L.G."/>
            <person name="Floudas D."/>
            <person name="Copeland A."/>
            <person name="Barry K.W."/>
            <person name="Cichocki N."/>
            <person name="Veneault-Fourrey C."/>
            <person name="LaButti K."/>
            <person name="Lindquist E.A."/>
            <person name="Lipzen A."/>
            <person name="Lundell T."/>
            <person name="Morin E."/>
            <person name="Murat C."/>
            <person name="Riley R."/>
            <person name="Ohm R."/>
            <person name="Sun H."/>
            <person name="Tunlid A."/>
            <person name="Henrissat B."/>
            <person name="Grigoriev I.V."/>
            <person name="Hibbett D.S."/>
            <person name="Martin F."/>
        </authorList>
    </citation>
    <scope>NUCLEOTIDE SEQUENCE [LARGE SCALE GENOMIC DNA]</scope>
    <source>
        <strain evidence="3">ATCC 200175</strain>
    </source>
</reference>
<sequence>TTYRGRAWSIRGSKAQRIIHCDIVEGSFCTETFYVFIERLLQKMQPFPLPNSVIVMDNCRIHKHSDIQELIESR</sequence>
<dbReference type="HOGENOM" id="CLU_188058_0_0_1"/>
<gene>
    <name evidence="2" type="ORF">PAXINDRAFT_51870</name>
</gene>
<dbReference type="InterPro" id="IPR036397">
    <property type="entry name" value="RNaseH_sf"/>
</dbReference>
<dbReference type="OrthoDB" id="2142724at2759"/>
<dbReference type="Gene3D" id="3.30.420.10">
    <property type="entry name" value="Ribonuclease H-like superfamily/Ribonuclease H"/>
    <property type="match status" value="1"/>
</dbReference>
<dbReference type="EMBL" id="KN820142">
    <property type="protein sequence ID" value="KIJ06821.1"/>
    <property type="molecule type" value="Genomic_DNA"/>
</dbReference>
<evidence type="ECO:0000259" key="1">
    <source>
        <dbReference type="Pfam" id="PF13358"/>
    </source>
</evidence>
<feature type="non-terminal residue" evidence="2">
    <location>
        <position position="1"/>
    </location>
</feature>
<evidence type="ECO:0000313" key="2">
    <source>
        <dbReference type="EMBL" id="KIJ06821.1"/>
    </source>
</evidence>
<dbReference type="GO" id="GO:0003676">
    <property type="term" value="F:nucleic acid binding"/>
    <property type="evidence" value="ECO:0007669"/>
    <property type="project" value="InterPro"/>
</dbReference>
<feature type="non-terminal residue" evidence="2">
    <location>
        <position position="74"/>
    </location>
</feature>
<feature type="domain" description="Tc1-like transposase DDE" evidence="1">
    <location>
        <begin position="4"/>
        <end position="73"/>
    </location>
</feature>
<keyword evidence="3" id="KW-1185">Reference proteome</keyword>
<organism evidence="2 3">
    <name type="scientific">Paxillus involutus ATCC 200175</name>
    <dbReference type="NCBI Taxonomy" id="664439"/>
    <lineage>
        <taxon>Eukaryota</taxon>
        <taxon>Fungi</taxon>
        <taxon>Dikarya</taxon>
        <taxon>Basidiomycota</taxon>
        <taxon>Agaricomycotina</taxon>
        <taxon>Agaricomycetes</taxon>
        <taxon>Agaricomycetidae</taxon>
        <taxon>Boletales</taxon>
        <taxon>Paxilineae</taxon>
        <taxon>Paxillaceae</taxon>
        <taxon>Paxillus</taxon>
    </lineage>
</organism>
<evidence type="ECO:0000313" key="3">
    <source>
        <dbReference type="Proteomes" id="UP000053647"/>
    </source>
</evidence>
<dbReference type="InterPro" id="IPR038717">
    <property type="entry name" value="Tc1-like_DDE_dom"/>
</dbReference>
<dbReference type="AlphaFoldDB" id="A0A0C9THK9"/>
<reference evidence="2 3" key="1">
    <citation type="submission" date="2014-06" db="EMBL/GenBank/DDBJ databases">
        <authorList>
            <consortium name="DOE Joint Genome Institute"/>
            <person name="Kuo A."/>
            <person name="Kohler A."/>
            <person name="Nagy L.G."/>
            <person name="Floudas D."/>
            <person name="Copeland A."/>
            <person name="Barry K.W."/>
            <person name="Cichocki N."/>
            <person name="Veneault-Fourrey C."/>
            <person name="LaButti K."/>
            <person name="Lindquist E.A."/>
            <person name="Lipzen A."/>
            <person name="Lundell T."/>
            <person name="Morin E."/>
            <person name="Murat C."/>
            <person name="Sun H."/>
            <person name="Tunlid A."/>
            <person name="Henrissat B."/>
            <person name="Grigoriev I.V."/>
            <person name="Hibbett D.S."/>
            <person name="Martin F."/>
            <person name="Nordberg H.P."/>
            <person name="Cantor M.N."/>
            <person name="Hua S.X."/>
        </authorList>
    </citation>
    <scope>NUCLEOTIDE SEQUENCE [LARGE SCALE GENOMIC DNA]</scope>
    <source>
        <strain evidence="2 3">ATCC 200175</strain>
    </source>
</reference>
<accession>A0A0C9THK9</accession>
<name>A0A0C9THK9_PAXIN</name>
<dbReference type="Proteomes" id="UP000053647">
    <property type="component" value="Unassembled WGS sequence"/>
</dbReference>
<dbReference type="Pfam" id="PF13358">
    <property type="entry name" value="DDE_3"/>
    <property type="match status" value="1"/>
</dbReference>
<proteinExistence type="predicted"/>
<protein>
    <recommendedName>
        <fullName evidence="1">Tc1-like transposase DDE domain-containing protein</fullName>
    </recommendedName>
</protein>